<dbReference type="AlphaFoldDB" id="A0A1L7XU98"/>
<dbReference type="STRING" id="576137.A0A1L7XU98"/>
<dbReference type="Proteomes" id="UP000184330">
    <property type="component" value="Unassembled WGS sequence"/>
</dbReference>
<evidence type="ECO:0000313" key="3">
    <source>
        <dbReference type="Proteomes" id="UP000184330"/>
    </source>
</evidence>
<proteinExistence type="predicted"/>
<reference evidence="2 3" key="1">
    <citation type="submission" date="2016-03" db="EMBL/GenBank/DDBJ databases">
        <authorList>
            <person name="Ploux O."/>
        </authorList>
    </citation>
    <scope>NUCLEOTIDE SEQUENCE [LARGE SCALE GENOMIC DNA]</scope>
    <source>
        <strain evidence="2 3">UAMH 11012</strain>
    </source>
</reference>
<dbReference type="OrthoDB" id="2426273at2759"/>
<protein>
    <recommendedName>
        <fullName evidence="1">Heterokaryon incompatibility domain-containing protein</fullName>
    </recommendedName>
</protein>
<sequence length="825" mass="93654">MPLLPAVFIPSGGTPVDHLPLPRNPTHPPIEIPYIGEGEEYDGGPFITFPSRRGWTEKDICDPKKSGKTARETVTFFQTWFFWGLLTDILRVPVHELDLVRENKCGQKVITTFRLPQLTLKWYDRERYLSRKAQEKYAMRVDKNLWRLCNILNWWALHKTTPFDEWTALYLAIFGEYIQSGYRIVYQKASGLRFLGTETDLLAVPVWLSANRQWPNSGRKAINERMAADGWCRSDIQRLNSTLLSHGLFFASMLEPPGYESTAQDCVSKSYAKSTVLNETVKGCRLNISPNNKHQQCSEFSCSAYERDKNEYKTKHASKFCTCVHRTVCVLELVRILEKAQIPAIHLQDGIQVLSVMPTVRYVAISHVWSDGLGNPNANTLPDCQVENIARFVSNLYHPSEGIIPFWIDTLCCPVEPYSARAQAISLMRKTYQDADKVLVIDSYLQAQSISSLSTMEILMMIHCSKWNRRLWTLQEQIFARKRLYFQFKDASFCLDDIILRGMTPDMVLSEDLDRLAAIQQLSHGTSGVTKAVWGDYAMLSVIDASSTGAIAAIQRMLPFRATTRASDEALCLGSLLNLDMKRILSVPEAVRMETLWSEMPYIPPNMIFWIGPKLQKKGFRWAPSTFLNGRDLHNVDFAEAGTAKLTPRGLKVRYPGWMLGCQKGLQVQAQFCIMDTSETLYMISCFNGASREYLPPDSSLDPWSLEPACVWQSTLYLILRFDLDEAGNYGPRVCHDAILVLAYGIDQETVLVRSVCPVTVRKLEYEAEATQSWRNSARSLLNGIEPHVQRMGLWSSSPKFQSNSGVVDLMGCSALTKDHPWCVD</sequence>
<keyword evidence="3" id="KW-1185">Reference proteome</keyword>
<dbReference type="EMBL" id="FJOG01000057">
    <property type="protein sequence ID" value="CZR68598.1"/>
    <property type="molecule type" value="Genomic_DNA"/>
</dbReference>
<dbReference type="Pfam" id="PF06985">
    <property type="entry name" value="HET"/>
    <property type="match status" value="1"/>
</dbReference>
<dbReference type="PANTHER" id="PTHR39596:SF2">
    <property type="entry name" value="HET DOMAIN PROTEIN (AFU_ORTHOLOGUE AFUA_1G17550)-RELATED"/>
    <property type="match status" value="1"/>
</dbReference>
<gene>
    <name evidence="2" type="ORF">PAC_18497</name>
</gene>
<feature type="domain" description="Heterokaryon incompatibility" evidence="1">
    <location>
        <begin position="362"/>
        <end position="446"/>
    </location>
</feature>
<evidence type="ECO:0000259" key="1">
    <source>
        <dbReference type="Pfam" id="PF06985"/>
    </source>
</evidence>
<organism evidence="2 3">
    <name type="scientific">Phialocephala subalpina</name>
    <dbReference type="NCBI Taxonomy" id="576137"/>
    <lineage>
        <taxon>Eukaryota</taxon>
        <taxon>Fungi</taxon>
        <taxon>Dikarya</taxon>
        <taxon>Ascomycota</taxon>
        <taxon>Pezizomycotina</taxon>
        <taxon>Leotiomycetes</taxon>
        <taxon>Helotiales</taxon>
        <taxon>Mollisiaceae</taxon>
        <taxon>Phialocephala</taxon>
        <taxon>Phialocephala fortinii species complex</taxon>
    </lineage>
</organism>
<name>A0A1L7XU98_9HELO</name>
<evidence type="ECO:0000313" key="2">
    <source>
        <dbReference type="EMBL" id="CZR68598.1"/>
    </source>
</evidence>
<dbReference type="InterPro" id="IPR010730">
    <property type="entry name" value="HET"/>
</dbReference>
<dbReference type="PANTHER" id="PTHR39596">
    <property type="match status" value="1"/>
</dbReference>
<accession>A0A1L7XU98</accession>